<dbReference type="SUPFAM" id="SSF53335">
    <property type="entry name" value="S-adenosyl-L-methionine-dependent methyltransferases"/>
    <property type="match status" value="1"/>
</dbReference>
<evidence type="ECO:0000256" key="3">
    <source>
        <dbReference type="ARBA" id="ARBA00022603"/>
    </source>
</evidence>
<evidence type="ECO:0000256" key="4">
    <source>
        <dbReference type="ARBA" id="ARBA00022679"/>
    </source>
</evidence>
<dbReference type="InterPro" id="IPR036974">
    <property type="entry name" value="PUA_sf"/>
</dbReference>
<keyword evidence="5" id="KW-0949">S-adenosyl-L-methionine</keyword>
<dbReference type="NCBIfam" id="NF046099">
    <property type="entry name" value="RSP_2647_MTase"/>
    <property type="match status" value="1"/>
</dbReference>
<dbReference type="PANTHER" id="PTHR42873">
    <property type="entry name" value="RIBOSOMAL RNA LARGE SUBUNIT METHYLTRANSFERASE"/>
    <property type="match status" value="1"/>
</dbReference>
<dbReference type="CDD" id="cd11572">
    <property type="entry name" value="RlmI_M_like"/>
    <property type="match status" value="1"/>
</dbReference>
<dbReference type="GO" id="GO:0005737">
    <property type="term" value="C:cytoplasm"/>
    <property type="evidence" value="ECO:0007669"/>
    <property type="project" value="UniProtKB-SubCell"/>
</dbReference>
<dbReference type="InterPro" id="IPR019614">
    <property type="entry name" value="SAM-dep_methyl-trfase"/>
</dbReference>
<reference evidence="9 10" key="1">
    <citation type="submission" date="2016-08" db="EMBL/GenBank/DDBJ databases">
        <title>Draft genome of Amylibacter sp. strain 4G11.</title>
        <authorList>
            <person name="Wong S.-K."/>
            <person name="Hamasaki K."/>
            <person name="Yoshizawa S."/>
        </authorList>
    </citation>
    <scope>NUCLEOTIDE SEQUENCE [LARGE SCALE GENOMIC DNA]</scope>
    <source>
        <strain evidence="9 10">4G11</strain>
    </source>
</reference>
<gene>
    <name evidence="9" type="ORF">BFP76_03400</name>
</gene>
<accession>A0A2G5K5Y1</accession>
<evidence type="ECO:0000313" key="10">
    <source>
        <dbReference type="Proteomes" id="UP000231516"/>
    </source>
</evidence>
<feature type="domain" description="RlmI-like PUA" evidence="8">
    <location>
        <begin position="17"/>
        <end position="73"/>
    </location>
</feature>
<dbReference type="RefSeq" id="WP_099592585.1">
    <property type="nucleotide sequence ID" value="NZ_MDGM01000012.1"/>
</dbReference>
<organism evidence="9 10">
    <name type="scientific">Paramylibacter kogurei</name>
    <dbReference type="NCBI Taxonomy" id="1889778"/>
    <lineage>
        <taxon>Bacteria</taxon>
        <taxon>Pseudomonadati</taxon>
        <taxon>Pseudomonadota</taxon>
        <taxon>Alphaproteobacteria</taxon>
        <taxon>Rhodobacterales</taxon>
        <taxon>Paracoccaceae</taxon>
        <taxon>Paramylibacter</taxon>
    </lineage>
</organism>
<dbReference type="Gene3D" id="3.30.750.80">
    <property type="entry name" value="RNA methyltransferase domain (HRMD) like"/>
    <property type="match status" value="1"/>
</dbReference>
<evidence type="ECO:0000256" key="2">
    <source>
        <dbReference type="ARBA" id="ARBA00022490"/>
    </source>
</evidence>
<evidence type="ECO:0000256" key="5">
    <source>
        <dbReference type="ARBA" id="ARBA00022691"/>
    </source>
</evidence>
<name>A0A2G5K5Y1_9RHOB</name>
<keyword evidence="2" id="KW-0963">Cytoplasm</keyword>
<dbReference type="GO" id="GO:0032259">
    <property type="term" value="P:methylation"/>
    <property type="evidence" value="ECO:0007669"/>
    <property type="project" value="UniProtKB-KW"/>
</dbReference>
<sequence>MTDISLPIVRMRPNKSPQRVRFGFPWIYNDELVLDRRAKNIPAGELVLVQDNDRRPVAICAFNANSKITARVLALGDTLTLDQDWFAQKMRYAAAYRDRMFDKPFYRLFHAESDGMPGVIIDRFGDAFVVQPNAAWADMRMDMIAAALRDVFDAAVIVKNATGRARGLEGLNEDSALLHGAIDAPIPTPMNNATYMADLLGGQKTGLFYDQRPNHAFAANLAKDCDVLDVFSHVGGFSLAALAAGAKSALAVDASTPALELATAGANASGHGDRFSTERGDAFDVMDGLAKDGRQFDVVVCDPPAFAPAKPALDKGLRAYERVARMGAALVKPGGFLVLCSCSHAADLAKFRTASLRGMGKSGRSGQIIHTGGAGADHPVHPHLAESSYLKSLFLRLN</sequence>
<protein>
    <submittedName>
        <fullName evidence="9">SAM-dependent methyltransferase</fullName>
    </submittedName>
</protein>
<keyword evidence="4 9" id="KW-0808">Transferase</keyword>
<dbReference type="InterPro" id="IPR015947">
    <property type="entry name" value="PUA-like_sf"/>
</dbReference>
<dbReference type="Pfam" id="PF10672">
    <property type="entry name" value="Methyltrans_SAM"/>
    <property type="match status" value="1"/>
</dbReference>
<dbReference type="AlphaFoldDB" id="A0A2G5K5Y1"/>
<dbReference type="Pfam" id="PF17785">
    <property type="entry name" value="PUA_3"/>
    <property type="match status" value="1"/>
</dbReference>
<dbReference type="Gene3D" id="3.40.50.150">
    <property type="entry name" value="Vaccinia Virus protein VP39"/>
    <property type="match status" value="1"/>
</dbReference>
<dbReference type="EMBL" id="MDGM01000012">
    <property type="protein sequence ID" value="PIB24280.1"/>
    <property type="molecule type" value="Genomic_DNA"/>
</dbReference>
<dbReference type="SUPFAM" id="SSF88697">
    <property type="entry name" value="PUA domain-like"/>
    <property type="match status" value="1"/>
</dbReference>
<dbReference type="InterPro" id="IPR029063">
    <property type="entry name" value="SAM-dependent_MTases_sf"/>
</dbReference>
<dbReference type="CDD" id="cd02440">
    <property type="entry name" value="AdoMet_MTases"/>
    <property type="match status" value="1"/>
</dbReference>
<evidence type="ECO:0000259" key="7">
    <source>
        <dbReference type="Pfam" id="PF10672"/>
    </source>
</evidence>
<proteinExistence type="inferred from homology"/>
<keyword evidence="10" id="KW-1185">Reference proteome</keyword>
<keyword evidence="3 9" id="KW-0489">Methyltransferase</keyword>
<comment type="caution">
    <text evidence="9">The sequence shown here is derived from an EMBL/GenBank/DDBJ whole genome shotgun (WGS) entry which is preliminary data.</text>
</comment>
<evidence type="ECO:0000256" key="6">
    <source>
        <dbReference type="ARBA" id="ARBA00038091"/>
    </source>
</evidence>
<dbReference type="OrthoDB" id="9805492at2"/>
<dbReference type="GO" id="GO:0003723">
    <property type="term" value="F:RNA binding"/>
    <property type="evidence" value="ECO:0007669"/>
    <property type="project" value="InterPro"/>
</dbReference>
<comment type="subcellular location">
    <subcellularLocation>
        <location evidence="1">Cytoplasm</location>
    </subcellularLocation>
</comment>
<comment type="similarity">
    <text evidence="6">Belongs to the methyltransferase superfamily. RlmI family.</text>
</comment>
<evidence type="ECO:0000259" key="8">
    <source>
        <dbReference type="Pfam" id="PF17785"/>
    </source>
</evidence>
<dbReference type="PANTHER" id="PTHR42873:SF1">
    <property type="entry name" value="S-ADENOSYLMETHIONINE-DEPENDENT METHYLTRANSFERASE DOMAIN-CONTAINING PROTEIN"/>
    <property type="match status" value="1"/>
</dbReference>
<evidence type="ECO:0000256" key="1">
    <source>
        <dbReference type="ARBA" id="ARBA00004496"/>
    </source>
</evidence>
<feature type="domain" description="S-adenosylmethionine-dependent methyltransferase" evidence="7">
    <location>
        <begin position="194"/>
        <end position="343"/>
    </location>
</feature>
<dbReference type="Gene3D" id="2.30.130.10">
    <property type="entry name" value="PUA domain"/>
    <property type="match status" value="1"/>
</dbReference>
<evidence type="ECO:0000313" key="9">
    <source>
        <dbReference type="EMBL" id="PIB24280.1"/>
    </source>
</evidence>
<dbReference type="Proteomes" id="UP000231516">
    <property type="component" value="Unassembled WGS sequence"/>
</dbReference>
<dbReference type="GO" id="GO:0008168">
    <property type="term" value="F:methyltransferase activity"/>
    <property type="evidence" value="ECO:0007669"/>
    <property type="project" value="UniProtKB-KW"/>
</dbReference>
<dbReference type="InterPro" id="IPR041532">
    <property type="entry name" value="RlmI-like_PUA"/>
</dbReference>